<dbReference type="AlphaFoldDB" id="A0AAW1XU20"/>
<accession>A0AAW1XU20</accession>
<dbReference type="EMBL" id="JBEDUW010000003">
    <property type="protein sequence ID" value="KAK9939405.1"/>
    <property type="molecule type" value="Genomic_DNA"/>
</dbReference>
<feature type="compositionally biased region" description="Polar residues" evidence="1">
    <location>
        <begin position="7"/>
        <end position="18"/>
    </location>
</feature>
<protein>
    <submittedName>
        <fullName evidence="2">Uncharacterized protein</fullName>
    </submittedName>
</protein>
<evidence type="ECO:0000256" key="1">
    <source>
        <dbReference type="SAM" id="MobiDB-lite"/>
    </source>
</evidence>
<feature type="region of interest" description="Disordered" evidence="1">
    <location>
        <begin position="1"/>
        <end position="31"/>
    </location>
</feature>
<evidence type="ECO:0000313" key="3">
    <source>
        <dbReference type="Proteomes" id="UP001457282"/>
    </source>
</evidence>
<feature type="compositionally biased region" description="Basic and acidic residues" evidence="1">
    <location>
        <begin position="82"/>
        <end position="97"/>
    </location>
</feature>
<dbReference type="Proteomes" id="UP001457282">
    <property type="component" value="Unassembled WGS sequence"/>
</dbReference>
<evidence type="ECO:0000313" key="2">
    <source>
        <dbReference type="EMBL" id="KAK9939405.1"/>
    </source>
</evidence>
<organism evidence="2 3">
    <name type="scientific">Rubus argutus</name>
    <name type="common">Southern blackberry</name>
    <dbReference type="NCBI Taxonomy" id="59490"/>
    <lineage>
        <taxon>Eukaryota</taxon>
        <taxon>Viridiplantae</taxon>
        <taxon>Streptophyta</taxon>
        <taxon>Embryophyta</taxon>
        <taxon>Tracheophyta</taxon>
        <taxon>Spermatophyta</taxon>
        <taxon>Magnoliopsida</taxon>
        <taxon>eudicotyledons</taxon>
        <taxon>Gunneridae</taxon>
        <taxon>Pentapetalae</taxon>
        <taxon>rosids</taxon>
        <taxon>fabids</taxon>
        <taxon>Rosales</taxon>
        <taxon>Rosaceae</taxon>
        <taxon>Rosoideae</taxon>
        <taxon>Rosoideae incertae sedis</taxon>
        <taxon>Rubus</taxon>
    </lineage>
</organism>
<feature type="region of interest" description="Disordered" evidence="1">
    <location>
        <begin position="69"/>
        <end position="97"/>
    </location>
</feature>
<comment type="caution">
    <text evidence="2">The sequence shown here is derived from an EMBL/GenBank/DDBJ whole genome shotgun (WGS) entry which is preliminary data.</text>
</comment>
<proteinExistence type="predicted"/>
<keyword evidence="3" id="KW-1185">Reference proteome</keyword>
<gene>
    <name evidence="2" type="ORF">M0R45_016101</name>
</gene>
<reference evidence="2 3" key="1">
    <citation type="journal article" date="2023" name="G3 (Bethesda)">
        <title>A chromosome-length genome assembly and annotation of blackberry (Rubus argutus, cv. 'Hillquist').</title>
        <authorList>
            <person name="Bruna T."/>
            <person name="Aryal R."/>
            <person name="Dudchenko O."/>
            <person name="Sargent D.J."/>
            <person name="Mead D."/>
            <person name="Buti M."/>
            <person name="Cavallini A."/>
            <person name="Hytonen T."/>
            <person name="Andres J."/>
            <person name="Pham M."/>
            <person name="Weisz D."/>
            <person name="Mascagni F."/>
            <person name="Usai G."/>
            <person name="Natali L."/>
            <person name="Bassil N."/>
            <person name="Fernandez G.E."/>
            <person name="Lomsadze A."/>
            <person name="Armour M."/>
            <person name="Olukolu B."/>
            <person name="Poorten T."/>
            <person name="Britton C."/>
            <person name="Davik J."/>
            <person name="Ashrafi H."/>
            <person name="Aiden E.L."/>
            <person name="Borodovsky M."/>
            <person name="Worthington M."/>
        </authorList>
    </citation>
    <scope>NUCLEOTIDE SEQUENCE [LARGE SCALE GENOMIC DNA]</scope>
    <source>
        <strain evidence="2">PI 553951</strain>
    </source>
</reference>
<sequence>MPFLSSKRAQGSCGSTGLDSGADGRHAGDGSGLRFKAARFIENGGVRETPGWAFRWQMNTVAAVGRAGMPTVGLSSGLSSDGEEKSGRDGREGSGHE</sequence>
<name>A0AAW1XU20_RUBAR</name>